<evidence type="ECO:0000313" key="12">
    <source>
        <dbReference type="Proteomes" id="UP000008068"/>
    </source>
</evidence>
<feature type="region of interest" description="Disordered" evidence="10">
    <location>
        <begin position="326"/>
        <end position="355"/>
    </location>
</feature>
<dbReference type="Pfam" id="PF10155">
    <property type="entry name" value="CNOT11"/>
    <property type="match status" value="1"/>
</dbReference>
<keyword evidence="6" id="KW-0805">Transcription regulation</keyword>
<feature type="compositionally biased region" description="Basic residues" evidence="10">
    <location>
        <begin position="1"/>
        <end position="10"/>
    </location>
</feature>
<dbReference type="OrthoDB" id="10265389at2759"/>
<evidence type="ECO:0000256" key="4">
    <source>
        <dbReference type="ARBA" id="ARBA00014872"/>
    </source>
</evidence>
<dbReference type="InParanoid" id="G0MQX5"/>
<evidence type="ECO:0000256" key="1">
    <source>
        <dbReference type="ARBA" id="ARBA00004123"/>
    </source>
</evidence>
<keyword evidence="8" id="KW-0804">Transcription</keyword>
<evidence type="ECO:0000256" key="6">
    <source>
        <dbReference type="ARBA" id="ARBA00023015"/>
    </source>
</evidence>
<evidence type="ECO:0000256" key="8">
    <source>
        <dbReference type="ARBA" id="ARBA00023163"/>
    </source>
</evidence>
<dbReference type="EMBL" id="GL379808">
    <property type="protein sequence ID" value="EGT42099.1"/>
    <property type="molecule type" value="Genomic_DNA"/>
</dbReference>
<sequence length="754" mass="85659">MTKKKQKKGQKPTTAVPGAEQKDKENDDLDMLEDIKRDEDLFISESDVANISNFIRTTNKSFNSLGNTVVEKFANRCSLAFLHALIALFDTDSTDREDVIRRLNIIYIVWRLPECEQELRMKPTKTMSDVYCHPFATFLFYAEQLKKHVVESTLARIIVTNNVSVIEKLTAPDFIQKAKSLDLHKVDLEAFARWSEANTDHWPEITEEMVSLSKAMRELGTERKDYEAGMAEAFYPLVHYPPTMLPPRMAPLPHEDPQIMKWMRTHDPDNREAETVIYSMSAPADIQERLTEAFKAFAPTVDKYQAKIDSVMTPEELQEMRREITLDGEWTESSESEVSESDIDSDSEAEAEERFRAMTEPPKEIVFNEKTVEECLRRIFEGTTLSSSKVGYANQFVRRTPLVHPLMARIIEFAEQDENLVKWCHTNPKFATEFMIRYSLIDEPDGLTAFKRFLGIWENNPNLTPAFEYTVRISLEFKQRKRLTTPHREAVLNFVQNVMKKVEDQPAGTNNRGARLVAMLITKLLKEDIINAEAVATFVKPFCLKFSDHRECTQLFQVISDIQAGKTMDKKKKDEIISTTSTTTTGSPSMMTTTTTTTSVNPNATSTTTTTTVVRQCGPAMIKQTSKKVVLQGHTIQMQIKSATFKALGALCASTSAFFHQQTASLHRHHHSSGQQSSSSAPDGPSRTFIEVLDPDTEELTLSEHSSDDEHVMPPLVFSSIDPLLLKNEKKEEDNKKNKKQKKKDDDKKPGPSS</sequence>
<feature type="region of interest" description="Disordered" evidence="10">
    <location>
        <begin position="664"/>
        <end position="689"/>
    </location>
</feature>
<reference evidence="12" key="1">
    <citation type="submission" date="2011-07" db="EMBL/GenBank/DDBJ databases">
        <authorList>
            <consortium name="Caenorhabditis brenneri Sequencing and Analysis Consortium"/>
            <person name="Wilson R.K."/>
        </authorList>
    </citation>
    <scope>NUCLEOTIDE SEQUENCE [LARGE SCALE GENOMIC DNA]</scope>
    <source>
        <strain evidence="12">PB2801</strain>
    </source>
</reference>
<evidence type="ECO:0000256" key="3">
    <source>
        <dbReference type="ARBA" id="ARBA00008030"/>
    </source>
</evidence>
<dbReference type="GO" id="GO:0005634">
    <property type="term" value="C:nucleus"/>
    <property type="evidence" value="ECO:0007669"/>
    <property type="project" value="UniProtKB-SubCell"/>
</dbReference>
<comment type="similarity">
    <text evidence="3">Belongs to the CNOT11 family.</text>
</comment>
<dbReference type="GO" id="GO:0031047">
    <property type="term" value="P:regulatory ncRNA-mediated gene silencing"/>
    <property type="evidence" value="ECO:0007669"/>
    <property type="project" value="UniProtKB-KW"/>
</dbReference>
<organism evidence="12">
    <name type="scientific">Caenorhabditis brenneri</name>
    <name type="common">Nematode worm</name>
    <dbReference type="NCBI Taxonomy" id="135651"/>
    <lineage>
        <taxon>Eukaryota</taxon>
        <taxon>Metazoa</taxon>
        <taxon>Ecdysozoa</taxon>
        <taxon>Nematoda</taxon>
        <taxon>Chromadorea</taxon>
        <taxon>Rhabditida</taxon>
        <taxon>Rhabditina</taxon>
        <taxon>Rhabditomorpha</taxon>
        <taxon>Rhabditoidea</taxon>
        <taxon>Rhabditidae</taxon>
        <taxon>Peloderinae</taxon>
        <taxon>Caenorhabditis</taxon>
    </lineage>
</organism>
<dbReference type="Proteomes" id="UP000008068">
    <property type="component" value="Unassembled WGS sequence"/>
</dbReference>
<evidence type="ECO:0000256" key="5">
    <source>
        <dbReference type="ARBA" id="ARBA00022490"/>
    </source>
</evidence>
<feature type="region of interest" description="Disordered" evidence="10">
    <location>
        <begin position="580"/>
        <end position="607"/>
    </location>
</feature>
<dbReference type="PANTHER" id="PTHR15975:SF0">
    <property type="entry name" value="CCR4-NOT TRANSCRIPTION COMPLEX SUBUNIT 11"/>
    <property type="match status" value="1"/>
</dbReference>
<accession>G0MQX5</accession>
<comment type="subcellular location">
    <subcellularLocation>
        <location evidence="2">Cytoplasm</location>
    </subcellularLocation>
    <subcellularLocation>
        <location evidence="1">Nucleus</location>
    </subcellularLocation>
</comment>
<feature type="compositionally biased region" description="Basic and acidic residues" evidence="10">
    <location>
        <begin position="727"/>
        <end position="736"/>
    </location>
</feature>
<dbReference type="PANTHER" id="PTHR15975">
    <property type="entry name" value="CCR4-NOT TRANSCRIPTION COMPLEX SUBUNIT 11"/>
    <property type="match status" value="1"/>
</dbReference>
<keyword evidence="5" id="KW-0963">Cytoplasm</keyword>
<keyword evidence="7" id="KW-0943">RNA-mediated gene silencing</keyword>
<gene>
    <name evidence="11" type="ORF">CAEBREN_15455</name>
</gene>
<evidence type="ECO:0000256" key="2">
    <source>
        <dbReference type="ARBA" id="ARBA00004496"/>
    </source>
</evidence>
<dbReference type="FunCoup" id="G0MQX5">
    <property type="interactions" value="1719"/>
</dbReference>
<dbReference type="AlphaFoldDB" id="G0MQX5"/>
<dbReference type="GO" id="GO:0030014">
    <property type="term" value="C:CCR4-NOT complex"/>
    <property type="evidence" value="ECO:0007669"/>
    <property type="project" value="InterPro"/>
</dbReference>
<proteinExistence type="inferred from homology"/>
<name>G0MQX5_CAEBE</name>
<dbReference type="GO" id="GO:0005737">
    <property type="term" value="C:cytoplasm"/>
    <property type="evidence" value="ECO:0007669"/>
    <property type="project" value="UniProtKB-SubCell"/>
</dbReference>
<feature type="region of interest" description="Disordered" evidence="10">
    <location>
        <begin position="702"/>
        <end position="754"/>
    </location>
</feature>
<feature type="region of interest" description="Disordered" evidence="10">
    <location>
        <begin position="1"/>
        <end position="29"/>
    </location>
</feature>
<dbReference type="STRING" id="135651.G0MQX5"/>
<feature type="compositionally biased region" description="Basic and acidic residues" evidence="10">
    <location>
        <begin position="743"/>
        <end position="754"/>
    </location>
</feature>
<dbReference type="OMA" id="EANTDHW"/>
<evidence type="ECO:0000256" key="7">
    <source>
        <dbReference type="ARBA" id="ARBA00023158"/>
    </source>
</evidence>
<evidence type="ECO:0000313" key="11">
    <source>
        <dbReference type="EMBL" id="EGT42099.1"/>
    </source>
</evidence>
<dbReference type="eggNOG" id="KOG4508">
    <property type="taxonomic scope" value="Eukaryota"/>
</dbReference>
<keyword evidence="12" id="KW-1185">Reference proteome</keyword>
<evidence type="ECO:0000256" key="10">
    <source>
        <dbReference type="SAM" id="MobiDB-lite"/>
    </source>
</evidence>
<dbReference type="InterPro" id="IPR019312">
    <property type="entry name" value="CNOT11"/>
</dbReference>
<dbReference type="HOGENOM" id="CLU_427758_0_0_1"/>
<keyword evidence="9" id="KW-0539">Nucleus</keyword>
<evidence type="ECO:0000256" key="9">
    <source>
        <dbReference type="ARBA" id="ARBA00023242"/>
    </source>
</evidence>
<feature type="compositionally biased region" description="Acidic residues" evidence="10">
    <location>
        <begin position="329"/>
        <end position="351"/>
    </location>
</feature>
<protein>
    <recommendedName>
        <fullName evidence="4">CCR4-NOT transcription complex subunit 11</fullName>
    </recommendedName>
</protein>